<proteinExistence type="predicted"/>
<dbReference type="EMBL" id="AHTH01000037">
    <property type="protein sequence ID" value="EHR40536.1"/>
    <property type="molecule type" value="Genomic_DNA"/>
</dbReference>
<dbReference type="RefSeq" id="WP_008950862.1">
    <property type="nucleotide sequence ID" value="NZ_AHTH01000037.1"/>
</dbReference>
<keyword evidence="2" id="KW-1185">Reference proteome</keyword>
<name>H3ZFQ2_9ALTE</name>
<sequence length="292" mass="32999">MRTELTQGYKLFLPAGNLMPLIFDSPHSGMEFPADFRCLASDVQLRSGWDAFVDELWQPAHLAGATLIAARASRMYIDLNRAVDDIDPELLSGDWPGELKPTTYSKRGMGLLRRFALPGVPMYEQKLAVSEVQQRIAQYYLPYHHCLSEQIRALHQKFGAVWHIDCHSMKSQGNAMNIDQGQARADIVIGDKDGQSAEPGFTSLIVQFFQDRGYSVSVNYPYKGGYLTECFAAPAQQIHSVQIEINRALYMNEQTFMKHQGFNKLQHDLQQLVAAIRTYITQRLPALADEVN</sequence>
<comment type="caution">
    <text evidence="1">The sequence shown here is derived from an EMBL/GenBank/DDBJ whole genome shotgun (WGS) entry which is preliminary data.</text>
</comment>
<dbReference type="InterPro" id="IPR007709">
    <property type="entry name" value="N-FG_amidohydro"/>
</dbReference>
<protein>
    <submittedName>
        <fullName evidence="1">Putative N-formylglutamate amidohydrolase</fullName>
    </submittedName>
</protein>
<dbReference type="eggNOG" id="COG3741">
    <property type="taxonomic scope" value="Bacteria"/>
</dbReference>
<dbReference type="Proteomes" id="UP000012046">
    <property type="component" value="Unassembled WGS sequence"/>
</dbReference>
<reference evidence="1 2" key="1">
    <citation type="journal article" date="2012" name="J. Bacteriol.">
        <title>Genome Sequence of Extracellular-Protease-Producing Alishewanella jeotgali Isolated from Traditional Korean Fermented Seafood.</title>
        <authorList>
            <person name="Jung J."/>
            <person name="Chun J."/>
            <person name="Park W."/>
        </authorList>
    </citation>
    <scope>NUCLEOTIDE SEQUENCE [LARGE SCALE GENOMIC DNA]</scope>
    <source>
        <strain evidence="1 2">KCTC 22429</strain>
    </source>
</reference>
<accession>H3ZFQ2</accession>
<evidence type="ECO:0000313" key="2">
    <source>
        <dbReference type="Proteomes" id="UP000012046"/>
    </source>
</evidence>
<dbReference type="SUPFAM" id="SSF53187">
    <property type="entry name" value="Zn-dependent exopeptidases"/>
    <property type="match status" value="1"/>
</dbReference>
<dbReference type="Gene3D" id="3.40.630.40">
    <property type="entry name" value="Zn-dependent exopeptidases"/>
    <property type="match status" value="1"/>
</dbReference>
<evidence type="ECO:0000313" key="1">
    <source>
        <dbReference type="EMBL" id="EHR40536.1"/>
    </source>
</evidence>
<dbReference type="STRING" id="1129374.AJE_10724"/>
<keyword evidence="1" id="KW-0378">Hydrolase</keyword>
<dbReference type="GO" id="GO:0016787">
    <property type="term" value="F:hydrolase activity"/>
    <property type="evidence" value="ECO:0007669"/>
    <property type="project" value="UniProtKB-KW"/>
</dbReference>
<organism evidence="1 2">
    <name type="scientific">Alishewanella jeotgali KCTC 22429</name>
    <dbReference type="NCBI Taxonomy" id="1129374"/>
    <lineage>
        <taxon>Bacteria</taxon>
        <taxon>Pseudomonadati</taxon>
        <taxon>Pseudomonadota</taxon>
        <taxon>Gammaproteobacteria</taxon>
        <taxon>Alteromonadales</taxon>
        <taxon>Alteromonadaceae</taxon>
        <taxon>Alishewanella</taxon>
    </lineage>
</organism>
<dbReference type="PATRIC" id="fig|1129374.4.peg.2125"/>
<dbReference type="AlphaFoldDB" id="H3ZFQ2"/>
<gene>
    <name evidence="1" type="ORF">AJE_10724</name>
</gene>
<dbReference type="Pfam" id="PF05013">
    <property type="entry name" value="FGase"/>
    <property type="match status" value="1"/>
</dbReference>